<proteinExistence type="predicted"/>
<feature type="region of interest" description="Disordered" evidence="1">
    <location>
        <begin position="158"/>
        <end position="212"/>
    </location>
</feature>
<comment type="caution">
    <text evidence="2">The sequence shown here is derived from an EMBL/GenBank/DDBJ whole genome shotgun (WGS) entry which is preliminary data.</text>
</comment>
<dbReference type="EMBL" id="NGFP01000097">
    <property type="protein sequence ID" value="OUC94767.1"/>
    <property type="molecule type" value="Genomic_DNA"/>
</dbReference>
<organism evidence="2 3">
    <name type="scientific">Streptosporangium minutum</name>
    <dbReference type="NCBI Taxonomy" id="569862"/>
    <lineage>
        <taxon>Bacteria</taxon>
        <taxon>Bacillati</taxon>
        <taxon>Actinomycetota</taxon>
        <taxon>Actinomycetes</taxon>
        <taxon>Streptosporangiales</taxon>
        <taxon>Streptosporangiaceae</taxon>
        <taxon>Streptosporangium</taxon>
    </lineage>
</organism>
<feature type="compositionally biased region" description="Low complexity" evidence="1">
    <location>
        <begin position="158"/>
        <end position="167"/>
    </location>
</feature>
<name>A0A2C9ZNM2_9ACTN</name>
<feature type="compositionally biased region" description="Low complexity" evidence="1">
    <location>
        <begin position="174"/>
        <end position="198"/>
    </location>
</feature>
<protein>
    <recommendedName>
        <fullName evidence="4">DUF3618 domain-containing protein</fullName>
    </recommendedName>
</protein>
<evidence type="ECO:0000313" key="3">
    <source>
        <dbReference type="Proteomes" id="UP000194761"/>
    </source>
</evidence>
<dbReference type="Proteomes" id="UP000194761">
    <property type="component" value="Unassembled WGS sequence"/>
</dbReference>
<evidence type="ECO:0008006" key="4">
    <source>
        <dbReference type="Google" id="ProtNLM"/>
    </source>
</evidence>
<gene>
    <name evidence="2" type="ORF">CA984_21290</name>
</gene>
<accession>A0A2C9ZNM2</accession>
<dbReference type="RefSeq" id="WP_086575085.1">
    <property type="nucleotide sequence ID" value="NZ_NGFP01000097.1"/>
</dbReference>
<feature type="compositionally biased region" description="Low complexity" evidence="1">
    <location>
        <begin position="24"/>
        <end position="39"/>
    </location>
</feature>
<keyword evidence="3" id="KW-1185">Reference proteome</keyword>
<evidence type="ECO:0000313" key="2">
    <source>
        <dbReference type="EMBL" id="OUC94767.1"/>
    </source>
</evidence>
<evidence type="ECO:0000256" key="1">
    <source>
        <dbReference type="SAM" id="MobiDB-lite"/>
    </source>
</evidence>
<sequence length="212" mass="21639">MSEFPTGVGAHSQQNDQEGRPGTGQQAKAAAGEVAGTAKDQAQAVAGEARLQTRRAVGQLRERVGEQTQQQSRRAAQGIRQWADELASMGETAKPDSPVSGVVQQVADTGRRAADYLEQHGLSGVTEEVQNFARRRPGVFLAGAVAAGFLVGRMAKATTGAGQTPSTTTPPAPGTAAPPAGLSTPAAPGQPSTPYSPATEPPPPGGWGGEPR</sequence>
<reference evidence="2 3" key="1">
    <citation type="submission" date="2017-05" db="EMBL/GenBank/DDBJ databases">
        <title>Biotechnological potential of actinobacteria isolated from South African environments.</title>
        <authorList>
            <person name="Le Roes-Hill M."/>
            <person name="Prins A."/>
            <person name="Durrell K.A."/>
        </authorList>
    </citation>
    <scope>NUCLEOTIDE SEQUENCE [LARGE SCALE GENOMIC DNA]</scope>
    <source>
        <strain evidence="2">M26</strain>
    </source>
</reference>
<feature type="region of interest" description="Disordered" evidence="1">
    <location>
        <begin position="1"/>
        <end position="47"/>
    </location>
</feature>
<dbReference type="AlphaFoldDB" id="A0A2C9ZNM2"/>